<name>A0ABR7Z8C9_9PSED</name>
<protein>
    <submittedName>
        <fullName evidence="1">Sugar ABC transporter ATPase</fullName>
    </submittedName>
</protein>
<sequence length="183" mass="20198">MANQSIIVPQISTLPAHEAAAGRMLRWLIHKNVVDSQLTTCGLAGDRMAYCIAEGARRVVEHPQALPFGAAVNGLQIITRRCIYTPAKGFIEEAGCPQCRREVGEPLFESLDEWYPGDTDNFMCPLCGFEDDINGFLFLQPCGFSNLGFIFNGWAPARFKPAFLDAFAERLGFPVRLVSAVLE</sequence>
<accession>A0ABR7Z8C9</accession>
<evidence type="ECO:0000313" key="2">
    <source>
        <dbReference type="Proteomes" id="UP000805841"/>
    </source>
</evidence>
<reference evidence="1 2" key="1">
    <citation type="journal article" date="2020" name="Insects">
        <title>Bacteria Belonging to Pseudomonas typographi sp. nov. from the Bark Beetle Ips typographus Have Genomic Potential to Aid in the Host Ecology.</title>
        <authorList>
            <person name="Peral-Aranega E."/>
            <person name="Saati-Santamaria Z."/>
            <person name="Kolarik M."/>
            <person name="Rivas R."/>
            <person name="Garcia-Fraile P."/>
        </authorList>
    </citation>
    <scope>NUCLEOTIDE SEQUENCE [LARGE SCALE GENOMIC DNA]</scope>
    <source>
        <strain evidence="1 2">CA3A</strain>
    </source>
</reference>
<comment type="caution">
    <text evidence="1">The sequence shown here is derived from an EMBL/GenBank/DDBJ whole genome shotgun (WGS) entry which is preliminary data.</text>
</comment>
<dbReference type="EMBL" id="JAAOCA010000042">
    <property type="protein sequence ID" value="MBD1601805.1"/>
    <property type="molecule type" value="Genomic_DNA"/>
</dbReference>
<proteinExistence type="predicted"/>
<evidence type="ECO:0000313" key="1">
    <source>
        <dbReference type="EMBL" id="MBD1601805.1"/>
    </source>
</evidence>
<dbReference type="RefSeq" id="WP_190425768.1">
    <property type="nucleotide sequence ID" value="NZ_JAAOCA010000042.1"/>
</dbReference>
<gene>
    <name evidence="1" type="ORF">HAQ05_24310</name>
</gene>
<keyword evidence="2" id="KW-1185">Reference proteome</keyword>
<dbReference type="Proteomes" id="UP000805841">
    <property type="component" value="Unassembled WGS sequence"/>
</dbReference>
<organism evidence="1 2">
    <name type="scientific">Pseudomonas typographi</name>
    <dbReference type="NCBI Taxonomy" id="2715964"/>
    <lineage>
        <taxon>Bacteria</taxon>
        <taxon>Pseudomonadati</taxon>
        <taxon>Pseudomonadota</taxon>
        <taxon>Gammaproteobacteria</taxon>
        <taxon>Pseudomonadales</taxon>
        <taxon>Pseudomonadaceae</taxon>
        <taxon>Pseudomonas</taxon>
    </lineage>
</organism>